<evidence type="ECO:0000256" key="6">
    <source>
        <dbReference type="PIRSR" id="PIRSR634603-3"/>
    </source>
</evidence>
<dbReference type="RefSeq" id="WP_008211851.1">
    <property type="nucleotide sequence ID" value="NZ_FOSR01000001.1"/>
</dbReference>
<dbReference type="GO" id="GO:0046872">
    <property type="term" value="F:metal ion binding"/>
    <property type="evidence" value="ECO:0007669"/>
    <property type="project" value="UniProtKB-KW"/>
</dbReference>
<dbReference type="InterPro" id="IPR029017">
    <property type="entry name" value="Enolase-like_N"/>
</dbReference>
<comment type="similarity">
    <text evidence="1 7">Belongs to the mandelate racemase/muconate lactonizing enzyme family.</text>
</comment>
<keyword evidence="3 6" id="KW-0460">Magnesium</keyword>
<feature type="binding site" evidence="6">
    <location>
        <position position="209"/>
    </location>
    <ligand>
        <name>Mg(2+)</name>
        <dbReference type="ChEBI" id="CHEBI:18420"/>
    </ligand>
</feature>
<dbReference type="CDD" id="cd03319">
    <property type="entry name" value="L-Ala-DL-Glu_epimerase"/>
    <property type="match status" value="1"/>
</dbReference>
<organism evidence="9 10">
    <name type="scientific">Rhodanobacter glycinis</name>
    <dbReference type="NCBI Taxonomy" id="582702"/>
    <lineage>
        <taxon>Bacteria</taxon>
        <taxon>Pseudomonadati</taxon>
        <taxon>Pseudomonadota</taxon>
        <taxon>Gammaproteobacteria</taxon>
        <taxon>Lysobacterales</taxon>
        <taxon>Rhodanobacteraceae</taxon>
        <taxon>Rhodanobacter</taxon>
    </lineage>
</organism>
<evidence type="ECO:0000259" key="8">
    <source>
        <dbReference type="SMART" id="SM00922"/>
    </source>
</evidence>
<dbReference type="SMART" id="SM00922">
    <property type="entry name" value="MR_MLE"/>
    <property type="match status" value="1"/>
</dbReference>
<evidence type="ECO:0000256" key="4">
    <source>
        <dbReference type="ARBA" id="ARBA00023235"/>
    </source>
</evidence>
<dbReference type="PANTHER" id="PTHR48080:SF3">
    <property type="entry name" value="ENOLASE SUPERFAMILY MEMBER DDB_G0284701"/>
    <property type="match status" value="1"/>
</dbReference>
<dbReference type="EMBL" id="FOSR01000001">
    <property type="protein sequence ID" value="SFK21348.1"/>
    <property type="molecule type" value="Genomic_DNA"/>
</dbReference>
<evidence type="ECO:0000256" key="2">
    <source>
        <dbReference type="ARBA" id="ARBA00022723"/>
    </source>
</evidence>
<dbReference type="SFLD" id="SFLDS00001">
    <property type="entry name" value="Enolase"/>
    <property type="match status" value="1"/>
</dbReference>
<feature type="domain" description="Mandelate racemase/muconate lactonizing enzyme C-terminal" evidence="8">
    <location>
        <begin position="138"/>
        <end position="230"/>
    </location>
</feature>
<protein>
    <recommendedName>
        <fullName evidence="7">Dipeptide epimerase</fullName>
        <ecNumber evidence="7">5.1.1.-</ecNumber>
    </recommendedName>
</protein>
<dbReference type="Gene3D" id="3.30.390.10">
    <property type="entry name" value="Enolase-like, N-terminal domain"/>
    <property type="match status" value="1"/>
</dbReference>
<dbReference type="AlphaFoldDB" id="A0A1I3XPB1"/>
<feature type="binding site" evidence="6">
    <location>
        <position position="232"/>
    </location>
    <ligand>
        <name>Mg(2+)</name>
        <dbReference type="ChEBI" id="CHEBI:18420"/>
    </ligand>
</feature>
<dbReference type="InterPro" id="IPR013342">
    <property type="entry name" value="Mandelate_racemase_C"/>
</dbReference>
<evidence type="ECO:0000313" key="10">
    <source>
        <dbReference type="Proteomes" id="UP000198725"/>
    </source>
</evidence>
<proteinExistence type="inferred from homology"/>
<sequence>MNIHVGGRLRLRATPKSWAIEAPFHITGYTFNAFDAVIVELTDEQGHTGRAEAQGVYYHQDTSASMVAQVEALRARVEAGITREELQALLPAGGARNALDCALWDLEAKRADKPVWQLAGLDAPKPLLTTYTLSAEEPEVMASRAGAYAQARAIKLKLTDDDRNAERVLAVRKARPDVWLMVDANQGFTRESFARLLPTLVDARVDVVEQPFPVGNEAWLDGLERPIRIAADESVQDRSDLARLVGRVDVINIKLDKCGGLTEGLALAEEARKLGFELMVGNMGGSSLAMGPAFVVGQLCDVVDLDGPLGLLADHVPSVVYEGGTIWCPDALWGGPLAVPAS</sequence>
<name>A0A1I3XPB1_9GAMM</name>
<dbReference type="GO" id="GO:0016855">
    <property type="term" value="F:racemase and epimerase activity, acting on amino acids and derivatives"/>
    <property type="evidence" value="ECO:0007669"/>
    <property type="project" value="UniProtKB-UniRule"/>
</dbReference>
<dbReference type="Pfam" id="PF02746">
    <property type="entry name" value="MR_MLE_N"/>
    <property type="match status" value="1"/>
</dbReference>
<evidence type="ECO:0000256" key="1">
    <source>
        <dbReference type="ARBA" id="ARBA00008031"/>
    </source>
</evidence>
<evidence type="ECO:0000313" key="9">
    <source>
        <dbReference type="EMBL" id="SFK21348.1"/>
    </source>
</evidence>
<feature type="active site" description="Proton acceptor; specific for (R)-substrate epimerization" evidence="5">
    <location>
        <position position="157"/>
    </location>
</feature>
<feature type="active site" description="Proton acceptor; specific for (S)-substrate epimerization" evidence="5">
    <location>
        <position position="254"/>
    </location>
</feature>
<reference evidence="10" key="1">
    <citation type="submission" date="2016-10" db="EMBL/GenBank/DDBJ databases">
        <authorList>
            <person name="Varghese N."/>
            <person name="Submissions S."/>
        </authorList>
    </citation>
    <scope>NUCLEOTIDE SEQUENCE [LARGE SCALE GENOMIC DNA]</scope>
    <source>
        <strain evidence="10">MO64</strain>
    </source>
</reference>
<accession>A0A1I3XPB1</accession>
<dbReference type="Gene3D" id="3.20.20.120">
    <property type="entry name" value="Enolase-like C-terminal domain"/>
    <property type="match status" value="1"/>
</dbReference>
<dbReference type="SFLD" id="SFLDG00180">
    <property type="entry name" value="muconate_cycloisomerase"/>
    <property type="match status" value="1"/>
</dbReference>
<feature type="binding site" evidence="6">
    <location>
        <position position="183"/>
    </location>
    <ligand>
        <name>Mg(2+)</name>
        <dbReference type="ChEBI" id="CHEBI:18420"/>
    </ligand>
</feature>
<dbReference type="InterPro" id="IPR034593">
    <property type="entry name" value="DgoD-like"/>
</dbReference>
<comment type="cofactor">
    <cofactor evidence="6 7">
        <name>Mg(2+)</name>
        <dbReference type="ChEBI" id="CHEBI:18420"/>
    </cofactor>
    <text evidence="6 7">Binds 1 Mg(2+) ion per subunit.</text>
</comment>
<dbReference type="Pfam" id="PF13378">
    <property type="entry name" value="MR_MLE_C"/>
    <property type="match status" value="1"/>
</dbReference>
<dbReference type="InterPro" id="IPR036849">
    <property type="entry name" value="Enolase-like_C_sf"/>
</dbReference>
<dbReference type="InterPro" id="IPR034603">
    <property type="entry name" value="Dipeptide_epimerase"/>
</dbReference>
<evidence type="ECO:0000256" key="5">
    <source>
        <dbReference type="PIRSR" id="PIRSR634603-1"/>
    </source>
</evidence>
<keyword evidence="10" id="KW-1185">Reference proteome</keyword>
<dbReference type="InterPro" id="IPR013341">
    <property type="entry name" value="Mandelate_racemase_N_dom"/>
</dbReference>
<keyword evidence="4 7" id="KW-0413">Isomerase</keyword>
<dbReference type="InterPro" id="IPR029065">
    <property type="entry name" value="Enolase_C-like"/>
</dbReference>
<dbReference type="EC" id="5.1.1.-" evidence="7"/>
<evidence type="ECO:0000256" key="3">
    <source>
        <dbReference type="ARBA" id="ARBA00022842"/>
    </source>
</evidence>
<keyword evidence="2 6" id="KW-0479">Metal-binding</keyword>
<evidence type="ECO:0000256" key="7">
    <source>
        <dbReference type="RuleBase" id="RU366006"/>
    </source>
</evidence>
<dbReference type="PANTHER" id="PTHR48080">
    <property type="entry name" value="D-GALACTONATE DEHYDRATASE-RELATED"/>
    <property type="match status" value="1"/>
</dbReference>
<dbReference type="SUPFAM" id="SSF51604">
    <property type="entry name" value="Enolase C-terminal domain-like"/>
    <property type="match status" value="1"/>
</dbReference>
<dbReference type="Proteomes" id="UP000198725">
    <property type="component" value="Unassembled WGS sequence"/>
</dbReference>
<gene>
    <name evidence="9" type="ORF">SAMN05192579_10185</name>
</gene>
<dbReference type="SUPFAM" id="SSF54826">
    <property type="entry name" value="Enolase N-terminal domain-like"/>
    <property type="match status" value="1"/>
</dbReference>